<protein>
    <recommendedName>
        <fullName evidence="4 12">Heme exporter protein D</fullName>
    </recommendedName>
</protein>
<evidence type="ECO:0000256" key="12">
    <source>
        <dbReference type="RuleBase" id="RU363101"/>
    </source>
</evidence>
<comment type="caution">
    <text evidence="13">The sequence shown here is derived from an EMBL/GenBank/DDBJ whole genome shotgun (WGS) entry which is preliminary data.</text>
</comment>
<evidence type="ECO:0000256" key="1">
    <source>
        <dbReference type="ARBA" id="ARBA00002442"/>
    </source>
</evidence>
<dbReference type="AlphaFoldDB" id="A0A9X2X6G1"/>
<keyword evidence="8 12" id="KW-0812">Transmembrane</keyword>
<evidence type="ECO:0000256" key="11">
    <source>
        <dbReference type="ARBA" id="ARBA00023136"/>
    </source>
</evidence>
<evidence type="ECO:0000313" key="13">
    <source>
        <dbReference type="EMBL" id="MCT8989086.1"/>
    </source>
</evidence>
<evidence type="ECO:0000256" key="6">
    <source>
        <dbReference type="ARBA" id="ARBA00022475"/>
    </source>
</evidence>
<sequence length="58" mass="6464">MTHTAYVIAAYLVAALGIAGLAAWILLDQRTQKRALEELEARGIRRRSESRRAGESPR</sequence>
<keyword evidence="6 12" id="KW-1003">Cell membrane</keyword>
<evidence type="ECO:0000256" key="2">
    <source>
        <dbReference type="ARBA" id="ARBA00004377"/>
    </source>
</evidence>
<name>A0A9X2X6G1_9HYPH</name>
<evidence type="ECO:0000256" key="7">
    <source>
        <dbReference type="ARBA" id="ARBA00022519"/>
    </source>
</evidence>
<evidence type="ECO:0000256" key="9">
    <source>
        <dbReference type="ARBA" id="ARBA00022748"/>
    </source>
</evidence>
<keyword evidence="9 12" id="KW-0201">Cytochrome c-type biogenesis</keyword>
<dbReference type="InterPro" id="IPR007078">
    <property type="entry name" value="Haem_export_protD_CcmD"/>
</dbReference>
<keyword evidence="10 12" id="KW-1133">Transmembrane helix</keyword>
<dbReference type="Pfam" id="PF04995">
    <property type="entry name" value="CcmD"/>
    <property type="match status" value="1"/>
</dbReference>
<dbReference type="GO" id="GO:0015886">
    <property type="term" value="P:heme transport"/>
    <property type="evidence" value="ECO:0007669"/>
    <property type="project" value="InterPro"/>
</dbReference>
<comment type="similarity">
    <text evidence="3 12">Belongs to the CcmD/CycX/HelD family.</text>
</comment>
<evidence type="ECO:0000313" key="14">
    <source>
        <dbReference type="Proteomes" id="UP001149009"/>
    </source>
</evidence>
<accession>A0A9X2X6G1</accession>
<dbReference type="GO" id="GO:0005886">
    <property type="term" value="C:plasma membrane"/>
    <property type="evidence" value="ECO:0007669"/>
    <property type="project" value="UniProtKB-SubCell"/>
</dbReference>
<dbReference type="GO" id="GO:0017004">
    <property type="term" value="P:cytochrome complex assembly"/>
    <property type="evidence" value="ECO:0007669"/>
    <property type="project" value="UniProtKB-KW"/>
</dbReference>
<reference evidence="13" key="1">
    <citation type="submission" date="2022-08" db="EMBL/GenBank/DDBJ databases">
        <title>Chelativorans sichuanense sp. nov., a paraffin oil-degrading bacterium isolated from a mixture of oil-based drill cuttings and paddy soil.</title>
        <authorList>
            <person name="Yu J."/>
            <person name="Liu H."/>
            <person name="Chen Q."/>
        </authorList>
    </citation>
    <scope>NUCLEOTIDE SEQUENCE</scope>
    <source>
        <strain evidence="13">SCAU 2101</strain>
    </source>
</reference>
<keyword evidence="14" id="KW-1185">Reference proteome</keyword>
<dbReference type="EMBL" id="JAODNV010000004">
    <property type="protein sequence ID" value="MCT8989086.1"/>
    <property type="molecule type" value="Genomic_DNA"/>
</dbReference>
<evidence type="ECO:0000256" key="10">
    <source>
        <dbReference type="ARBA" id="ARBA00022989"/>
    </source>
</evidence>
<feature type="transmembrane region" description="Helical" evidence="12">
    <location>
        <begin position="6"/>
        <end position="27"/>
    </location>
</feature>
<comment type="subcellular location">
    <subcellularLocation>
        <location evidence="2 12">Cell inner membrane</location>
        <topology evidence="2 12">Single-pass membrane protein</topology>
    </subcellularLocation>
</comment>
<evidence type="ECO:0000256" key="3">
    <source>
        <dbReference type="ARBA" id="ARBA00008741"/>
    </source>
</evidence>
<proteinExistence type="inferred from homology"/>
<keyword evidence="5 12" id="KW-0813">Transport</keyword>
<dbReference type="Proteomes" id="UP001149009">
    <property type="component" value="Unassembled WGS sequence"/>
</dbReference>
<comment type="function">
    <text evidence="1 12">Required for the export of heme to the periplasm for the biogenesis of c-type cytochromes.</text>
</comment>
<organism evidence="13 14">
    <name type="scientific">Chelativorans petroleitrophicus</name>
    <dbReference type="NCBI Taxonomy" id="2975484"/>
    <lineage>
        <taxon>Bacteria</taxon>
        <taxon>Pseudomonadati</taxon>
        <taxon>Pseudomonadota</taxon>
        <taxon>Alphaproteobacteria</taxon>
        <taxon>Hyphomicrobiales</taxon>
        <taxon>Phyllobacteriaceae</taxon>
        <taxon>Chelativorans</taxon>
    </lineage>
</organism>
<gene>
    <name evidence="13" type="primary">ccmD</name>
    <name evidence="13" type="ORF">NYR54_02080</name>
</gene>
<keyword evidence="7 12" id="KW-0997">Cell inner membrane</keyword>
<keyword evidence="11 12" id="KW-0472">Membrane</keyword>
<dbReference type="RefSeq" id="WP_261513766.1">
    <property type="nucleotide sequence ID" value="NZ_JAODNV010000004.1"/>
</dbReference>
<evidence type="ECO:0000256" key="8">
    <source>
        <dbReference type="ARBA" id="ARBA00022692"/>
    </source>
</evidence>
<dbReference type="NCBIfam" id="TIGR03141">
    <property type="entry name" value="cytochro_ccmD"/>
    <property type="match status" value="1"/>
</dbReference>
<evidence type="ECO:0000256" key="4">
    <source>
        <dbReference type="ARBA" id="ARBA00016461"/>
    </source>
</evidence>
<evidence type="ECO:0000256" key="5">
    <source>
        <dbReference type="ARBA" id="ARBA00022448"/>
    </source>
</evidence>